<protein>
    <submittedName>
        <fullName evidence="2">Uncharacterized protein</fullName>
    </submittedName>
</protein>
<feature type="compositionally biased region" description="Low complexity" evidence="1">
    <location>
        <begin position="240"/>
        <end position="259"/>
    </location>
</feature>
<comment type="caution">
    <text evidence="2">The sequence shown here is derived from an EMBL/GenBank/DDBJ whole genome shotgun (WGS) entry which is preliminary data.</text>
</comment>
<proteinExistence type="predicted"/>
<accession>A0A8J2J1D2</accession>
<evidence type="ECO:0000313" key="3">
    <source>
        <dbReference type="Proteomes" id="UP000708208"/>
    </source>
</evidence>
<feature type="region of interest" description="Disordered" evidence="1">
    <location>
        <begin position="292"/>
        <end position="332"/>
    </location>
</feature>
<keyword evidence="3" id="KW-1185">Reference proteome</keyword>
<name>A0A8J2J1D2_9HEXA</name>
<sequence length="353" mass="38183">MNSFNNLAYTVGGNAVQGCGVGRFGYTPTVNPPYATLRNTSAVGQSSNWTQPQPQSAVQPLSSWNGWQYSPSQNVPQTQSSSEGIAMGAQTNQGNHANWRNMTGLSPMNFQQPVTTTGTSPFQHKPYSSPASLKQSPQPPSQSVAECMNVPYLTANKDQYNQQVPTPLQPTDANPFQQYFQNNQSAQRDPSLGCHVKIGAQGDQPVVYTKGDNDEQQFQGKTSVNDQQGIANRIGHQGSQNPNYQQGLTQQQQPTPCQYSNTAPLPSANHIAKNERKGFTPCGNCPACKYQNKGITTRPGQPRLVRGPRTQKQKTIDAPATDQSQQQGDNAVLNKSSALLAPGLVHLPMPSTS</sequence>
<feature type="region of interest" description="Disordered" evidence="1">
    <location>
        <begin position="45"/>
        <end position="144"/>
    </location>
</feature>
<dbReference type="EMBL" id="CAJVCH010014217">
    <property type="protein sequence ID" value="CAG7677719.1"/>
    <property type="molecule type" value="Genomic_DNA"/>
</dbReference>
<gene>
    <name evidence="2" type="ORF">AFUS01_LOCUS2493</name>
</gene>
<feature type="region of interest" description="Disordered" evidence="1">
    <location>
        <begin position="233"/>
        <end position="268"/>
    </location>
</feature>
<evidence type="ECO:0000256" key="1">
    <source>
        <dbReference type="SAM" id="MobiDB-lite"/>
    </source>
</evidence>
<organism evidence="2 3">
    <name type="scientific">Allacma fusca</name>
    <dbReference type="NCBI Taxonomy" id="39272"/>
    <lineage>
        <taxon>Eukaryota</taxon>
        <taxon>Metazoa</taxon>
        <taxon>Ecdysozoa</taxon>
        <taxon>Arthropoda</taxon>
        <taxon>Hexapoda</taxon>
        <taxon>Collembola</taxon>
        <taxon>Symphypleona</taxon>
        <taxon>Sminthuridae</taxon>
        <taxon>Allacma</taxon>
    </lineage>
</organism>
<feature type="compositionally biased region" description="Polar residues" evidence="1">
    <location>
        <begin position="45"/>
        <end position="122"/>
    </location>
</feature>
<reference evidence="2" key="1">
    <citation type="submission" date="2021-06" db="EMBL/GenBank/DDBJ databases">
        <authorList>
            <person name="Hodson N. C."/>
            <person name="Mongue J. A."/>
            <person name="Jaron S. K."/>
        </authorList>
    </citation>
    <scope>NUCLEOTIDE SEQUENCE</scope>
</reference>
<dbReference type="AlphaFoldDB" id="A0A8J2J1D2"/>
<evidence type="ECO:0000313" key="2">
    <source>
        <dbReference type="EMBL" id="CAG7677719.1"/>
    </source>
</evidence>
<feature type="compositionally biased region" description="Polar residues" evidence="1">
    <location>
        <begin position="321"/>
        <end position="332"/>
    </location>
</feature>
<dbReference type="Proteomes" id="UP000708208">
    <property type="component" value="Unassembled WGS sequence"/>
</dbReference>